<feature type="region of interest" description="Disordered" evidence="1">
    <location>
        <begin position="716"/>
        <end position="746"/>
    </location>
</feature>
<dbReference type="GO" id="GO:2001135">
    <property type="term" value="P:regulation of endocytic recycling"/>
    <property type="evidence" value="ECO:0007669"/>
    <property type="project" value="TreeGrafter"/>
</dbReference>
<feature type="compositionally biased region" description="Low complexity" evidence="1">
    <location>
        <begin position="731"/>
        <end position="746"/>
    </location>
</feature>
<dbReference type="GO" id="GO:0045334">
    <property type="term" value="C:clathrin-coated endocytic vesicle"/>
    <property type="evidence" value="ECO:0007669"/>
    <property type="project" value="TreeGrafter"/>
</dbReference>
<feature type="compositionally biased region" description="Basic and acidic residues" evidence="1">
    <location>
        <begin position="189"/>
        <end position="199"/>
    </location>
</feature>
<dbReference type="GO" id="GO:0046856">
    <property type="term" value="P:phosphatidylinositol dephosphorylation"/>
    <property type="evidence" value="ECO:0007669"/>
    <property type="project" value="TreeGrafter"/>
</dbReference>
<gene>
    <name evidence="3" type="ORF">TR117196</name>
</gene>
<feature type="compositionally biased region" description="Low complexity" evidence="1">
    <location>
        <begin position="1364"/>
        <end position="1373"/>
    </location>
</feature>
<dbReference type="GO" id="GO:0043812">
    <property type="term" value="F:phosphatidylinositol-4-phosphate phosphatase activity"/>
    <property type="evidence" value="ECO:0007669"/>
    <property type="project" value="TreeGrafter"/>
</dbReference>
<dbReference type="PANTHER" id="PTHR45662:SF8">
    <property type="entry name" value="PHOSPHATIDYLINOSITIDE PHOSPHATASE SAC2"/>
    <property type="match status" value="1"/>
</dbReference>
<dbReference type="PANTHER" id="PTHR45662">
    <property type="entry name" value="PHOSPHATIDYLINOSITIDE PHOSPHATASE SAC1"/>
    <property type="match status" value="1"/>
</dbReference>
<feature type="non-terminal residue" evidence="3">
    <location>
        <position position="1"/>
    </location>
</feature>
<dbReference type="Pfam" id="PF02383">
    <property type="entry name" value="Syja_N"/>
    <property type="match status" value="1"/>
</dbReference>
<dbReference type="InterPro" id="IPR002013">
    <property type="entry name" value="SAC_dom"/>
</dbReference>
<reference evidence="3" key="1">
    <citation type="submission" date="2016-01" db="EMBL/GenBank/DDBJ databases">
        <title>Reference transcriptome for the parasite Schistocephalus solidus: insights into the molecular evolution of parasitism.</title>
        <authorList>
            <person name="Hebert F.O."/>
            <person name="Grambauer S."/>
            <person name="Barber I."/>
            <person name="Landry C.R."/>
            <person name="Aubin-Horth N."/>
        </authorList>
    </citation>
    <scope>NUCLEOTIDE SEQUENCE</scope>
</reference>
<feature type="compositionally biased region" description="Acidic residues" evidence="1">
    <location>
        <begin position="982"/>
        <end position="991"/>
    </location>
</feature>
<dbReference type="EMBL" id="GEEE01023890">
    <property type="protein sequence ID" value="JAP39335.1"/>
    <property type="molecule type" value="Transcribed_RNA"/>
</dbReference>
<feature type="region of interest" description="Disordered" evidence="1">
    <location>
        <begin position="1040"/>
        <end position="1063"/>
    </location>
</feature>
<evidence type="ECO:0000259" key="2">
    <source>
        <dbReference type="PROSITE" id="PS50275"/>
    </source>
</evidence>
<accession>A0A0X3NIB6</accession>
<dbReference type="PROSITE" id="PS50275">
    <property type="entry name" value="SAC"/>
    <property type="match status" value="1"/>
</dbReference>
<feature type="compositionally biased region" description="Polar residues" evidence="1">
    <location>
        <begin position="1041"/>
        <end position="1052"/>
    </location>
</feature>
<proteinExistence type="predicted"/>
<feature type="region of interest" description="Disordered" evidence="1">
    <location>
        <begin position="155"/>
        <end position="199"/>
    </location>
</feature>
<organism evidence="3">
    <name type="scientific">Schistocephalus solidus</name>
    <name type="common">Tapeworm</name>
    <dbReference type="NCBI Taxonomy" id="70667"/>
    <lineage>
        <taxon>Eukaryota</taxon>
        <taxon>Metazoa</taxon>
        <taxon>Spiralia</taxon>
        <taxon>Lophotrochozoa</taxon>
        <taxon>Platyhelminthes</taxon>
        <taxon>Cestoda</taxon>
        <taxon>Eucestoda</taxon>
        <taxon>Diphyllobothriidea</taxon>
        <taxon>Diphyllobothriidae</taxon>
        <taxon>Schistocephalus</taxon>
    </lineage>
</organism>
<feature type="region of interest" description="Disordered" evidence="1">
    <location>
        <begin position="925"/>
        <end position="1007"/>
    </location>
</feature>
<evidence type="ECO:0000313" key="3">
    <source>
        <dbReference type="EMBL" id="JAP39335.1"/>
    </source>
</evidence>
<feature type="compositionally biased region" description="Polar residues" evidence="1">
    <location>
        <begin position="1338"/>
        <end position="1363"/>
    </location>
</feature>
<feature type="compositionally biased region" description="Polar residues" evidence="1">
    <location>
        <begin position="952"/>
        <end position="968"/>
    </location>
</feature>
<evidence type="ECO:0000256" key="1">
    <source>
        <dbReference type="SAM" id="MobiDB-lite"/>
    </source>
</evidence>
<name>A0A0X3NIB6_SCHSO</name>
<dbReference type="GO" id="GO:0005769">
    <property type="term" value="C:early endosome"/>
    <property type="evidence" value="ECO:0007669"/>
    <property type="project" value="TreeGrafter"/>
</dbReference>
<feature type="domain" description="SAC" evidence="2">
    <location>
        <begin position="207"/>
        <end position="455"/>
    </location>
</feature>
<protein>
    <recommendedName>
        <fullName evidence="2">SAC domain-containing protein</fullName>
    </recommendedName>
</protein>
<feature type="region of interest" description="Disordered" evidence="1">
    <location>
        <begin position="1302"/>
        <end position="1380"/>
    </location>
</feature>
<sequence>VTATQKSVDTAKDTYWQPLWRRVNSKVVWNNSLLSDAIEKAMFYLTELGLPASHGGQTLPDAATTTDTEEEFIWHPSEHIQSLASLTESLRALERMLVPVMNGFVQCEALELRPNHMLGSVLTQAAGMPSVKVEASTGGRSSEDLRELEELRTASSFQRLQRPSARKSVRARNVSNQHSCPDETPSPTRRAEAVESEAARDNGVHRIRITLISRRSHTRAGCRFRRRGIDEHGSVANYVETEQILEVLDGANPHVTAFLQLRGSVPVFWSQSGIRYRPPINLEKTEAENKAAFTKHMTRALQRFRRVIILNLVDSGLETQEHKLAQAYIRLVLLFNNPSLTYVGFDFHEYCRGLRFEHVSVLLNGLKEIIRNMKFCWLTHDGLLSKQDDVFRVNCVDCLDRTNLVQSVFGSLVIETQLRKLGLLSIDEDLPIMFHRMLQGMWANNGDALSRQYTGTVAMKGDFTRTGLRTMNGLMRDGVSSVNRYYHRFGEIRRQAAIDFILGHTSSPELNFIQSCSLPEALTPTPGDAVMQPLLDQCRELCMLDSELSYFEFVATSANQLSKPSRYLDTIGMITDKYLHLVRLTILQKPAFQPHVRIPVEAIYKIVVGVESRLLRAALPVLQIYYKPPSRTSGNATETSLSSVDNAPVAEINAKMPEAGLSPDENIFGVRQPSGPQTLYAPTMQMASANTPLHATILHYEVAEEATEEVDSATPGVVDAEDSEDAACSLTTASETSRTTTRGGQQSTAAEYYLSFRQPGVRLFNNTLIPIANDEEAVEALRAVADSLCIILKATDHDVDLQVVLPPSRLISPKRLNPPPQFCFPLDQESLQPNFSRLLPSARGAAGGILSSSRFWAVTETHLSVYEQDSMTSDTSFVSYDQPLQLVETDAGRWPTGSNQPDRKARFRNTLKNINTAIRTGINRMNIRPSRLTDTGRVMHASERDISVESAPDTTYISSSSSDVSQENARSETPDALTYERDVDDNEEEDERGLQPGGESGSDLRIVRTEVETTLPEKIERVRGPSTSSISSLSEKLVLNGPSSDEANTTGAPHSHRPAPPGSQGVVLHPSVRMPSFLYLGPPTPEQVERTRVISTLPPAKRTIWMTGPMPVKRPLVSRRVINREFIPVEIIQKYGYRRPKNDVGEQTIPNLDSLRRDLLTRLIAEGRPVDSLLGEQQPQGNQLVDDHVRSCGVLFRGVTRPGNCAGTTEDSPTGVKTTPLTGLSDGYLSSSGVLFQCCGRRFAQALDTADYAVSFVDGVVPSEEGRFRKAVVEQNEGVSDYWHQMTLLSLQLSAVDAAVSKSSGGDVTRDSVDSVPTKNSDLASEGEANDSEKKRPSTMNPDITVSGEQASATVPPTAETGSQEMPTATTTEPPQPSPQEQVLAQFKRFDNFSLPDIGLMSSPKLVEKLLKRQLENALEVEHQRRLMCPESQIQTGFIIF</sequence>
<feature type="compositionally biased region" description="Basic and acidic residues" evidence="1">
    <location>
        <begin position="969"/>
        <end position="981"/>
    </location>
</feature>